<keyword evidence="7" id="KW-0963">Cytoplasm</keyword>
<dbReference type="InterPro" id="IPR018171">
    <property type="entry name" value="Pept_tRNA_hydro_CS"/>
</dbReference>
<comment type="function">
    <text evidence="7">Hydrolyzes ribosome-free peptidyl-tRNAs (with 1 or more amino acids incorporated), which drop off the ribosome during protein synthesis, or as a result of ribosome stalling.</text>
</comment>
<keyword evidence="2 7" id="KW-0820">tRNA-binding</keyword>
<keyword evidence="4 7" id="KW-0694">RNA-binding</keyword>
<dbReference type="Pfam" id="PF01195">
    <property type="entry name" value="Pept_tRNA_hydro"/>
    <property type="match status" value="1"/>
</dbReference>
<dbReference type="AlphaFoldDB" id="A0A1G9ZRS1"/>
<dbReference type="InterPro" id="IPR001328">
    <property type="entry name" value="Pept_tRNA_hydro"/>
</dbReference>
<dbReference type="GO" id="GO:0000049">
    <property type="term" value="F:tRNA binding"/>
    <property type="evidence" value="ECO:0007669"/>
    <property type="project" value="UniProtKB-UniRule"/>
</dbReference>
<organism evidence="10 11">
    <name type="scientific">Desulfonauticus submarinus</name>
    <dbReference type="NCBI Taxonomy" id="206665"/>
    <lineage>
        <taxon>Bacteria</taxon>
        <taxon>Pseudomonadati</taxon>
        <taxon>Thermodesulfobacteriota</taxon>
        <taxon>Desulfovibrionia</taxon>
        <taxon>Desulfovibrionales</taxon>
        <taxon>Desulfonauticaceae</taxon>
        <taxon>Desulfonauticus</taxon>
    </lineage>
</organism>
<dbReference type="RefSeq" id="WP_200779090.1">
    <property type="nucleotide sequence ID" value="NZ_FNIN01000001.1"/>
</dbReference>
<dbReference type="FunFam" id="3.40.50.1470:FF:000001">
    <property type="entry name" value="Peptidyl-tRNA hydrolase"/>
    <property type="match status" value="1"/>
</dbReference>
<protein>
    <recommendedName>
        <fullName evidence="6 7">Peptidyl-tRNA hydrolase</fullName>
        <shortName evidence="7">Pth</shortName>
        <ecNumber evidence="1 7">3.1.1.29</ecNumber>
    </recommendedName>
</protein>
<dbReference type="EC" id="3.1.1.29" evidence="1 7"/>
<evidence type="ECO:0000256" key="9">
    <source>
        <dbReference type="RuleBase" id="RU004320"/>
    </source>
</evidence>
<evidence type="ECO:0000256" key="7">
    <source>
        <dbReference type="HAMAP-Rule" id="MF_00083"/>
    </source>
</evidence>
<dbReference type="PANTHER" id="PTHR17224">
    <property type="entry name" value="PEPTIDYL-TRNA HYDROLASE"/>
    <property type="match status" value="1"/>
</dbReference>
<comment type="subcellular location">
    <subcellularLocation>
        <location evidence="7">Cytoplasm</location>
    </subcellularLocation>
</comment>
<feature type="binding site" evidence="7">
    <location>
        <position position="68"/>
    </location>
    <ligand>
        <name>tRNA</name>
        <dbReference type="ChEBI" id="CHEBI:17843"/>
    </ligand>
</feature>
<comment type="subunit">
    <text evidence="7">Monomer.</text>
</comment>
<dbReference type="Gene3D" id="3.40.50.1470">
    <property type="entry name" value="Peptidyl-tRNA hydrolase"/>
    <property type="match status" value="1"/>
</dbReference>
<dbReference type="EMBL" id="FNIN01000001">
    <property type="protein sequence ID" value="SDN23797.1"/>
    <property type="molecule type" value="Genomic_DNA"/>
</dbReference>
<evidence type="ECO:0000256" key="4">
    <source>
        <dbReference type="ARBA" id="ARBA00022884"/>
    </source>
</evidence>
<evidence type="ECO:0000313" key="11">
    <source>
        <dbReference type="Proteomes" id="UP000199602"/>
    </source>
</evidence>
<dbReference type="GO" id="GO:0072344">
    <property type="term" value="P:rescue of stalled ribosome"/>
    <property type="evidence" value="ECO:0007669"/>
    <property type="project" value="UniProtKB-UniRule"/>
</dbReference>
<comment type="similarity">
    <text evidence="5 7 9">Belongs to the PTH family.</text>
</comment>
<keyword evidence="11" id="KW-1185">Reference proteome</keyword>
<sequence>MIKLVVGLGNPGARYKDTRHNIGFQIVDRCLEEKGLNVEKENFSLGELFFIRELDNKQKIFFLKPFTYMNASGIAVSKIAFFYKILPSEILVIHDELDLPLGRLKFKAGGGTAGHNGIKSICRELGNRDFLRLRVGIGRPLYGEDIASFVLSPFYKEQQKKWQDVIKIAKEAVFCCLKEGFIKAQEKFNRKNI</sequence>
<feature type="binding site" evidence="7">
    <location>
        <position position="70"/>
    </location>
    <ligand>
        <name>tRNA</name>
        <dbReference type="ChEBI" id="CHEBI:17843"/>
    </ligand>
</feature>
<evidence type="ECO:0000256" key="3">
    <source>
        <dbReference type="ARBA" id="ARBA00022801"/>
    </source>
</evidence>
<dbReference type="InterPro" id="IPR036416">
    <property type="entry name" value="Pept_tRNA_hydro_sf"/>
</dbReference>
<feature type="site" description="Stabilizes the basic form of H active site to accept a proton" evidence="7">
    <location>
        <position position="95"/>
    </location>
</feature>
<evidence type="ECO:0000256" key="1">
    <source>
        <dbReference type="ARBA" id="ARBA00013260"/>
    </source>
</evidence>
<dbReference type="PANTHER" id="PTHR17224:SF1">
    <property type="entry name" value="PEPTIDYL-TRNA HYDROLASE"/>
    <property type="match status" value="1"/>
</dbReference>
<name>A0A1G9ZRS1_9BACT</name>
<dbReference type="PROSITE" id="PS01196">
    <property type="entry name" value="PEPT_TRNA_HYDROL_2"/>
    <property type="match status" value="1"/>
</dbReference>
<dbReference type="PROSITE" id="PS01195">
    <property type="entry name" value="PEPT_TRNA_HYDROL_1"/>
    <property type="match status" value="1"/>
</dbReference>
<evidence type="ECO:0000256" key="8">
    <source>
        <dbReference type="RuleBase" id="RU000673"/>
    </source>
</evidence>
<dbReference type="SUPFAM" id="SSF53178">
    <property type="entry name" value="Peptidyl-tRNA hydrolase-like"/>
    <property type="match status" value="1"/>
</dbReference>
<dbReference type="GO" id="GO:0004045">
    <property type="term" value="F:peptidyl-tRNA hydrolase activity"/>
    <property type="evidence" value="ECO:0007669"/>
    <property type="project" value="UniProtKB-UniRule"/>
</dbReference>
<dbReference type="Proteomes" id="UP000199602">
    <property type="component" value="Unassembled WGS sequence"/>
</dbReference>
<dbReference type="CDD" id="cd00462">
    <property type="entry name" value="PTH"/>
    <property type="match status" value="1"/>
</dbReference>
<feature type="site" description="Discriminates between blocked and unblocked aminoacyl-tRNA" evidence="7">
    <location>
        <position position="10"/>
    </location>
</feature>
<dbReference type="GO" id="GO:0006515">
    <property type="term" value="P:protein quality control for misfolded or incompletely synthesized proteins"/>
    <property type="evidence" value="ECO:0007669"/>
    <property type="project" value="UniProtKB-UniRule"/>
</dbReference>
<dbReference type="NCBIfam" id="TIGR00447">
    <property type="entry name" value="pth"/>
    <property type="match status" value="1"/>
</dbReference>
<feature type="binding site" evidence="7">
    <location>
        <position position="116"/>
    </location>
    <ligand>
        <name>tRNA</name>
        <dbReference type="ChEBI" id="CHEBI:17843"/>
    </ligand>
</feature>
<reference evidence="10 11" key="1">
    <citation type="submission" date="2016-10" db="EMBL/GenBank/DDBJ databases">
        <authorList>
            <person name="de Groot N.N."/>
        </authorList>
    </citation>
    <scope>NUCLEOTIDE SEQUENCE [LARGE SCALE GENOMIC DNA]</scope>
    <source>
        <strain evidence="10 11">DSM 15269</strain>
    </source>
</reference>
<dbReference type="STRING" id="206665.SAMN04488516_101138"/>
<gene>
    <name evidence="7" type="primary">pth</name>
    <name evidence="10" type="ORF">SAMN04488516_101138</name>
</gene>
<accession>A0A1G9ZRS1</accession>
<comment type="catalytic activity">
    <reaction evidence="7 8">
        <text>an N-acyl-L-alpha-aminoacyl-tRNA + H2O = an N-acyl-L-amino acid + a tRNA + H(+)</text>
        <dbReference type="Rhea" id="RHEA:54448"/>
        <dbReference type="Rhea" id="RHEA-COMP:10123"/>
        <dbReference type="Rhea" id="RHEA-COMP:13883"/>
        <dbReference type="ChEBI" id="CHEBI:15377"/>
        <dbReference type="ChEBI" id="CHEBI:15378"/>
        <dbReference type="ChEBI" id="CHEBI:59874"/>
        <dbReference type="ChEBI" id="CHEBI:78442"/>
        <dbReference type="ChEBI" id="CHEBI:138191"/>
        <dbReference type="EC" id="3.1.1.29"/>
    </reaction>
</comment>
<evidence type="ECO:0000256" key="5">
    <source>
        <dbReference type="ARBA" id="ARBA00038063"/>
    </source>
</evidence>
<evidence type="ECO:0000256" key="6">
    <source>
        <dbReference type="ARBA" id="ARBA00050038"/>
    </source>
</evidence>
<dbReference type="GO" id="GO:0005737">
    <property type="term" value="C:cytoplasm"/>
    <property type="evidence" value="ECO:0007669"/>
    <property type="project" value="UniProtKB-SubCell"/>
</dbReference>
<evidence type="ECO:0000313" key="10">
    <source>
        <dbReference type="EMBL" id="SDN23797.1"/>
    </source>
</evidence>
<feature type="active site" description="Proton acceptor" evidence="7">
    <location>
        <position position="20"/>
    </location>
</feature>
<evidence type="ECO:0000256" key="2">
    <source>
        <dbReference type="ARBA" id="ARBA00022555"/>
    </source>
</evidence>
<feature type="binding site" evidence="7">
    <location>
        <position position="15"/>
    </location>
    <ligand>
        <name>tRNA</name>
        <dbReference type="ChEBI" id="CHEBI:17843"/>
    </ligand>
</feature>
<comment type="function">
    <text evidence="7">Catalyzes the release of premature peptidyl moieties from peptidyl-tRNA molecules trapped in stalled 50S ribosomal subunits, and thus maintains levels of free tRNAs and 50S ribosomes.</text>
</comment>
<proteinExistence type="inferred from homology"/>
<dbReference type="HAMAP" id="MF_00083">
    <property type="entry name" value="Pept_tRNA_hydro_bact"/>
    <property type="match status" value="1"/>
</dbReference>
<keyword evidence="3 7" id="KW-0378">Hydrolase</keyword>